<organism evidence="2 3">
    <name type="scientific">Amphibalanus amphitrite</name>
    <name type="common">Striped barnacle</name>
    <name type="synonym">Balanus amphitrite</name>
    <dbReference type="NCBI Taxonomy" id="1232801"/>
    <lineage>
        <taxon>Eukaryota</taxon>
        <taxon>Metazoa</taxon>
        <taxon>Ecdysozoa</taxon>
        <taxon>Arthropoda</taxon>
        <taxon>Crustacea</taxon>
        <taxon>Multicrustacea</taxon>
        <taxon>Cirripedia</taxon>
        <taxon>Thoracica</taxon>
        <taxon>Thoracicalcarea</taxon>
        <taxon>Balanomorpha</taxon>
        <taxon>Balanoidea</taxon>
        <taxon>Balanidae</taxon>
        <taxon>Amphibalaninae</taxon>
        <taxon>Amphibalanus</taxon>
    </lineage>
</organism>
<proteinExistence type="predicted"/>
<feature type="region of interest" description="Disordered" evidence="1">
    <location>
        <begin position="50"/>
        <end position="76"/>
    </location>
</feature>
<evidence type="ECO:0000256" key="1">
    <source>
        <dbReference type="SAM" id="MobiDB-lite"/>
    </source>
</evidence>
<reference evidence="2 3" key="1">
    <citation type="submission" date="2019-07" db="EMBL/GenBank/DDBJ databases">
        <title>Draft genome assembly of a fouling barnacle, Amphibalanus amphitrite (Darwin, 1854): The first reference genome for Thecostraca.</title>
        <authorList>
            <person name="Kim W."/>
        </authorList>
    </citation>
    <scope>NUCLEOTIDE SEQUENCE [LARGE SCALE GENOMIC DNA]</scope>
    <source>
        <strain evidence="2">SNU_AA5</strain>
        <tissue evidence="2">Soma without cirri and trophi</tissue>
    </source>
</reference>
<accession>A0A6A4WS25</accession>
<sequence>MSSCRSDITQSTIRQFPAGDGRRSLIVPESWPLVMCVEIDGPYITGEGAAPTAMGDAPTAMGDETIGNGRLDDSAS</sequence>
<keyword evidence="3" id="KW-1185">Reference proteome</keyword>
<protein>
    <submittedName>
        <fullName evidence="2">Uncharacterized protein</fullName>
    </submittedName>
</protein>
<name>A0A6A4WS25_AMPAM</name>
<comment type="caution">
    <text evidence="2">The sequence shown here is derived from an EMBL/GenBank/DDBJ whole genome shotgun (WGS) entry which is preliminary data.</text>
</comment>
<dbReference type="Proteomes" id="UP000440578">
    <property type="component" value="Unassembled WGS sequence"/>
</dbReference>
<dbReference type="AlphaFoldDB" id="A0A6A4WS25"/>
<evidence type="ECO:0000313" key="3">
    <source>
        <dbReference type="Proteomes" id="UP000440578"/>
    </source>
</evidence>
<gene>
    <name evidence="2" type="ORF">FJT64_022966</name>
</gene>
<evidence type="ECO:0000313" key="2">
    <source>
        <dbReference type="EMBL" id="KAF0305432.1"/>
    </source>
</evidence>
<dbReference type="EMBL" id="VIIS01000753">
    <property type="protein sequence ID" value="KAF0305432.1"/>
    <property type="molecule type" value="Genomic_DNA"/>
</dbReference>